<keyword evidence="4" id="KW-1185">Reference proteome</keyword>
<dbReference type="Gene3D" id="2.60.120.260">
    <property type="entry name" value="Galactose-binding domain-like"/>
    <property type="match status" value="1"/>
</dbReference>
<dbReference type="SUPFAM" id="SSF51161">
    <property type="entry name" value="Trimeric LpxA-like enzymes"/>
    <property type="match status" value="1"/>
</dbReference>
<sequence>MKSKILLTLAWVLLCTVSYSKTVYIPTQFSSAPWNEWAPNYKYESANFVIFWGAKVGANPSTYSDANLRFDPATIASNLEASFSYFINTVGFHNNSGKLGLYKIIVVMNETYNGAGGPTGWAFGGAYDEMIGALWIHPNATRDPYVIAHELAHSLQSQNRIDFKPGGNQGGFNNYEPAGFFWEAHANYMRCLQFPTFASDDMPRWLMSRHFHLASTRHHYSTFKWLMNIQQNYGGLNTVNRLWRESNANETPMETWRRISGWTQAQLCNAMYDYAKREANWDYPAQGFGADMRAQINIYKTSAAENHWLWRQHTILNQISAATSRYIVPKHMAPQDYGMNVIPLYPTCASNTVHIKFKGHTEVNAQAGWRWGFVEVLANGTTSVYGAMQSASDGEASYTLTAASSKLFLVVMGAPTAKHDYVWEPGWPKIHRYPYELRIENALPEGYQTNFRSDLKALYPGHTHSNGGGWVANSATVAASVYVGPKAVVVGSSNLSGSVRAEGTARLENVTASSSVIFSGDCNVYGGTFTGTAQITDGAVLVNTNVSGNTILRDNAWGYGVTYGGSGVVLGGDVETGSCSTAGHYLQTPHTNNGRAACDGKGSGDASNTDINAAYSNFTDAQMSWTAIGCGTAGTSTNIAPLATATTSYVSSWETLSAVNDNSSPANSNDKTSGAYGNWNNPNSTQWVQYDWSQPYYLTSTQVYWFDDAGGVLTPTTAYIQYWNASTSAWVNLGNVPLVKDAFNTLNISNIQTSRLRVSMLNTTQSTGILEWRVYGSTSASLTAPGAISAVTNTATTADNASITIYPNPVQTSCNIVLNGFDAREKVTLLLYDVQGREVLKTNLGTQRQYQLHTGQLITQGNLFTVKAVGGRKTMSQKLVVVK</sequence>
<dbReference type="RefSeq" id="WP_188950762.1">
    <property type="nucleotide sequence ID" value="NZ_BMIB01000001.1"/>
</dbReference>
<feature type="chain" id="PRO_5037310982" description="F5/8 type C domain-containing protein" evidence="1">
    <location>
        <begin position="21"/>
        <end position="883"/>
    </location>
</feature>
<comment type="caution">
    <text evidence="3">The sequence shown here is derived from an EMBL/GenBank/DDBJ whole genome shotgun (WGS) entry which is preliminary data.</text>
</comment>
<dbReference type="InterPro" id="IPR011004">
    <property type="entry name" value="Trimer_LpxA-like_sf"/>
</dbReference>
<dbReference type="InterPro" id="IPR008979">
    <property type="entry name" value="Galactose-bd-like_sf"/>
</dbReference>
<keyword evidence="1" id="KW-0732">Signal</keyword>
<protein>
    <recommendedName>
        <fullName evidence="2">F5/8 type C domain-containing protein</fullName>
    </recommendedName>
</protein>
<dbReference type="InterPro" id="IPR000421">
    <property type="entry name" value="FA58C"/>
</dbReference>
<proteinExistence type="predicted"/>
<dbReference type="Proteomes" id="UP000627292">
    <property type="component" value="Unassembled WGS sequence"/>
</dbReference>
<dbReference type="PROSITE" id="PS50022">
    <property type="entry name" value="FA58C_3"/>
    <property type="match status" value="1"/>
</dbReference>
<dbReference type="EMBL" id="BMIB01000001">
    <property type="protein sequence ID" value="GGH60694.1"/>
    <property type="molecule type" value="Genomic_DNA"/>
</dbReference>
<reference evidence="3" key="1">
    <citation type="journal article" date="2014" name="Int. J. Syst. Evol. Microbiol.">
        <title>Complete genome sequence of Corynebacterium casei LMG S-19264T (=DSM 44701T), isolated from a smear-ripened cheese.</title>
        <authorList>
            <consortium name="US DOE Joint Genome Institute (JGI-PGF)"/>
            <person name="Walter F."/>
            <person name="Albersmeier A."/>
            <person name="Kalinowski J."/>
            <person name="Ruckert C."/>
        </authorList>
    </citation>
    <scope>NUCLEOTIDE SEQUENCE</scope>
    <source>
        <strain evidence="3">CGMCC 1.15290</strain>
    </source>
</reference>
<dbReference type="AlphaFoldDB" id="A0A917IPP7"/>
<evidence type="ECO:0000313" key="4">
    <source>
        <dbReference type="Proteomes" id="UP000627292"/>
    </source>
</evidence>
<evidence type="ECO:0000313" key="3">
    <source>
        <dbReference type="EMBL" id="GGH60694.1"/>
    </source>
</evidence>
<accession>A0A917IPP7</accession>
<feature type="signal peptide" evidence="1">
    <location>
        <begin position="1"/>
        <end position="20"/>
    </location>
</feature>
<organism evidence="3 4">
    <name type="scientific">Filimonas zeae</name>
    <dbReference type="NCBI Taxonomy" id="1737353"/>
    <lineage>
        <taxon>Bacteria</taxon>
        <taxon>Pseudomonadati</taxon>
        <taxon>Bacteroidota</taxon>
        <taxon>Chitinophagia</taxon>
        <taxon>Chitinophagales</taxon>
        <taxon>Chitinophagaceae</taxon>
        <taxon>Filimonas</taxon>
    </lineage>
</organism>
<reference evidence="3" key="2">
    <citation type="submission" date="2020-09" db="EMBL/GenBank/DDBJ databases">
        <authorList>
            <person name="Sun Q."/>
            <person name="Zhou Y."/>
        </authorList>
    </citation>
    <scope>NUCLEOTIDE SEQUENCE</scope>
    <source>
        <strain evidence="3">CGMCC 1.15290</strain>
    </source>
</reference>
<evidence type="ECO:0000256" key="1">
    <source>
        <dbReference type="SAM" id="SignalP"/>
    </source>
</evidence>
<feature type="domain" description="F5/8 type C" evidence="2">
    <location>
        <begin position="630"/>
        <end position="777"/>
    </location>
</feature>
<evidence type="ECO:0000259" key="2">
    <source>
        <dbReference type="PROSITE" id="PS50022"/>
    </source>
</evidence>
<dbReference type="Pfam" id="PF19527">
    <property type="entry name" value="DUF6055"/>
    <property type="match status" value="1"/>
</dbReference>
<dbReference type="InterPro" id="IPR045690">
    <property type="entry name" value="DUF6055"/>
</dbReference>
<dbReference type="SUPFAM" id="SSF49785">
    <property type="entry name" value="Galactose-binding domain-like"/>
    <property type="match status" value="1"/>
</dbReference>
<gene>
    <name evidence="3" type="ORF">GCM10011379_08840</name>
</gene>
<name>A0A917IPP7_9BACT</name>